<feature type="region of interest" description="Disordered" evidence="4">
    <location>
        <begin position="1"/>
        <end position="49"/>
    </location>
</feature>
<keyword evidence="6" id="KW-1185">Reference proteome</keyword>
<dbReference type="InParanoid" id="A0A2R6PH28"/>
<proteinExistence type="inferred from homology"/>
<dbReference type="GO" id="GO:0005634">
    <property type="term" value="C:nucleus"/>
    <property type="evidence" value="ECO:0007669"/>
    <property type="project" value="UniProtKB-SubCell"/>
</dbReference>
<comment type="subcellular location">
    <subcellularLocation>
        <location evidence="1">Nucleus</location>
    </subcellularLocation>
</comment>
<gene>
    <name evidence="5" type="ORF">CEY00_Acc28514</name>
</gene>
<reference evidence="6" key="2">
    <citation type="journal article" date="2018" name="BMC Genomics">
        <title>A manually annotated Actinidia chinensis var. chinensis (kiwifruit) genome highlights the challenges associated with draft genomes and gene prediction in plants.</title>
        <authorList>
            <person name="Pilkington S.M."/>
            <person name="Crowhurst R."/>
            <person name="Hilario E."/>
            <person name="Nardozza S."/>
            <person name="Fraser L."/>
            <person name="Peng Y."/>
            <person name="Gunaseelan K."/>
            <person name="Simpson R."/>
            <person name="Tahir J."/>
            <person name="Deroles S.C."/>
            <person name="Templeton K."/>
            <person name="Luo Z."/>
            <person name="Davy M."/>
            <person name="Cheng C."/>
            <person name="McNeilage M."/>
            <person name="Scaglione D."/>
            <person name="Liu Y."/>
            <person name="Zhang Q."/>
            <person name="Datson P."/>
            <person name="De Silva N."/>
            <person name="Gardiner S.E."/>
            <person name="Bassett H."/>
            <person name="Chagne D."/>
            <person name="McCallum J."/>
            <person name="Dzierzon H."/>
            <person name="Deng C."/>
            <person name="Wang Y.Y."/>
            <person name="Barron L."/>
            <person name="Manako K."/>
            <person name="Bowen J."/>
            <person name="Foster T.M."/>
            <person name="Erridge Z.A."/>
            <person name="Tiffin H."/>
            <person name="Waite C.N."/>
            <person name="Davies K.M."/>
            <person name="Grierson E.P."/>
            <person name="Laing W.A."/>
            <person name="Kirk R."/>
            <person name="Chen X."/>
            <person name="Wood M."/>
            <person name="Montefiori M."/>
            <person name="Brummell D.A."/>
            <person name="Schwinn K.E."/>
            <person name="Catanach A."/>
            <person name="Fullerton C."/>
            <person name="Li D."/>
            <person name="Meiyalaghan S."/>
            <person name="Nieuwenhuizen N."/>
            <person name="Read N."/>
            <person name="Prakash R."/>
            <person name="Hunter D."/>
            <person name="Zhang H."/>
            <person name="McKenzie M."/>
            <person name="Knabel M."/>
            <person name="Harris A."/>
            <person name="Allan A.C."/>
            <person name="Gleave A."/>
            <person name="Chen A."/>
            <person name="Janssen B.J."/>
            <person name="Plunkett B."/>
            <person name="Ampomah-Dwamena C."/>
            <person name="Voogd C."/>
            <person name="Leif D."/>
            <person name="Lafferty D."/>
            <person name="Souleyre E.J.F."/>
            <person name="Varkonyi-Gasic E."/>
            <person name="Gambi F."/>
            <person name="Hanley J."/>
            <person name="Yao J.L."/>
            <person name="Cheung J."/>
            <person name="David K.M."/>
            <person name="Warren B."/>
            <person name="Marsh K."/>
            <person name="Snowden K.C."/>
            <person name="Lin-Wang K."/>
            <person name="Brian L."/>
            <person name="Martinez-Sanchez M."/>
            <person name="Wang M."/>
            <person name="Ileperuma N."/>
            <person name="Macnee N."/>
            <person name="Campin R."/>
            <person name="McAtee P."/>
            <person name="Drummond R.S.M."/>
            <person name="Espley R.V."/>
            <person name="Ireland H.S."/>
            <person name="Wu R."/>
            <person name="Atkinson R.G."/>
            <person name="Karunairetnam S."/>
            <person name="Bulley S."/>
            <person name="Chunkath S."/>
            <person name="Hanley Z."/>
            <person name="Storey R."/>
            <person name="Thrimawithana A.H."/>
            <person name="Thomson S."/>
            <person name="David C."/>
            <person name="Testolin R."/>
            <person name="Huang H."/>
            <person name="Hellens R.P."/>
            <person name="Schaffer R.J."/>
        </authorList>
    </citation>
    <scope>NUCLEOTIDE SEQUENCE [LARGE SCALE GENOMIC DNA]</scope>
    <source>
        <strain evidence="6">cv. Red5</strain>
    </source>
</reference>
<comment type="caution">
    <text evidence="5">The sequence shown here is derived from an EMBL/GenBank/DDBJ whole genome shotgun (WGS) entry which is preliminary data.</text>
</comment>
<dbReference type="Gramene" id="PSR91172">
    <property type="protein sequence ID" value="PSR91172"/>
    <property type="gene ID" value="CEY00_Acc28514"/>
</dbReference>
<dbReference type="InterPro" id="IPR031425">
    <property type="entry name" value="NPR1/NH1-interacting"/>
</dbReference>
<keyword evidence="3" id="KW-0539">Nucleus</keyword>
<dbReference type="Proteomes" id="UP000241394">
    <property type="component" value="Chromosome LG25"/>
</dbReference>
<feature type="compositionally biased region" description="Basic and acidic residues" evidence="4">
    <location>
        <begin position="72"/>
        <end position="83"/>
    </location>
</feature>
<comment type="similarity">
    <text evidence="2">Belongs to the NPR1-interactor family.</text>
</comment>
<feature type="compositionally biased region" description="Basic and acidic residues" evidence="4">
    <location>
        <begin position="24"/>
        <end position="46"/>
    </location>
</feature>
<protein>
    <submittedName>
        <fullName evidence="5">NRR repressor like</fullName>
    </submittedName>
</protein>
<reference evidence="5 6" key="1">
    <citation type="submission" date="2017-07" db="EMBL/GenBank/DDBJ databases">
        <title>An improved, manually edited Actinidia chinensis var. chinensis (kiwifruit) genome highlights the challenges associated with draft genomes and gene prediction in plants.</title>
        <authorList>
            <person name="Pilkington S."/>
            <person name="Crowhurst R."/>
            <person name="Hilario E."/>
            <person name="Nardozza S."/>
            <person name="Fraser L."/>
            <person name="Peng Y."/>
            <person name="Gunaseelan K."/>
            <person name="Simpson R."/>
            <person name="Tahir J."/>
            <person name="Deroles S."/>
            <person name="Templeton K."/>
            <person name="Luo Z."/>
            <person name="Davy M."/>
            <person name="Cheng C."/>
            <person name="Mcneilage M."/>
            <person name="Scaglione D."/>
            <person name="Liu Y."/>
            <person name="Zhang Q."/>
            <person name="Datson P."/>
            <person name="De Silva N."/>
            <person name="Gardiner S."/>
            <person name="Bassett H."/>
            <person name="Chagne D."/>
            <person name="Mccallum J."/>
            <person name="Dzierzon H."/>
            <person name="Deng C."/>
            <person name="Wang Y.-Y."/>
            <person name="Barron N."/>
            <person name="Manako K."/>
            <person name="Bowen J."/>
            <person name="Foster T."/>
            <person name="Erridge Z."/>
            <person name="Tiffin H."/>
            <person name="Waite C."/>
            <person name="Davies K."/>
            <person name="Grierson E."/>
            <person name="Laing W."/>
            <person name="Kirk R."/>
            <person name="Chen X."/>
            <person name="Wood M."/>
            <person name="Montefiori M."/>
            <person name="Brummell D."/>
            <person name="Schwinn K."/>
            <person name="Catanach A."/>
            <person name="Fullerton C."/>
            <person name="Li D."/>
            <person name="Meiyalaghan S."/>
            <person name="Nieuwenhuizen N."/>
            <person name="Read N."/>
            <person name="Prakash R."/>
            <person name="Hunter D."/>
            <person name="Zhang H."/>
            <person name="Mckenzie M."/>
            <person name="Knabel M."/>
            <person name="Harris A."/>
            <person name="Allan A."/>
            <person name="Chen A."/>
            <person name="Janssen B."/>
            <person name="Plunkett B."/>
            <person name="Dwamena C."/>
            <person name="Voogd C."/>
            <person name="Leif D."/>
            <person name="Lafferty D."/>
            <person name="Souleyre E."/>
            <person name="Varkonyi-Gasic E."/>
            <person name="Gambi F."/>
            <person name="Hanley J."/>
            <person name="Yao J.-L."/>
            <person name="Cheung J."/>
            <person name="David K."/>
            <person name="Warren B."/>
            <person name="Marsh K."/>
            <person name="Snowden K."/>
            <person name="Lin-Wang K."/>
            <person name="Brian L."/>
            <person name="Martinez-Sanchez M."/>
            <person name="Wang M."/>
            <person name="Ileperuma N."/>
            <person name="Macnee N."/>
            <person name="Campin R."/>
            <person name="Mcatee P."/>
            <person name="Drummond R."/>
            <person name="Espley R."/>
            <person name="Ireland H."/>
            <person name="Wu R."/>
            <person name="Atkinson R."/>
            <person name="Karunairetnam S."/>
            <person name="Bulley S."/>
            <person name="Chunkath S."/>
            <person name="Hanley Z."/>
            <person name="Storey R."/>
            <person name="Thrimawithana A."/>
            <person name="Thomson S."/>
            <person name="David C."/>
            <person name="Testolin R."/>
        </authorList>
    </citation>
    <scope>NUCLEOTIDE SEQUENCE [LARGE SCALE GENOMIC DNA]</scope>
    <source>
        <strain evidence="6">cv. Red5</strain>
        <tissue evidence="5">Young leaf</tissue>
    </source>
</reference>
<dbReference type="OMA" id="VEENHIV"/>
<evidence type="ECO:0000256" key="2">
    <source>
        <dbReference type="ARBA" id="ARBA00009937"/>
    </source>
</evidence>
<organism evidence="5 6">
    <name type="scientific">Actinidia chinensis var. chinensis</name>
    <name type="common">Chinese soft-hair kiwi</name>
    <dbReference type="NCBI Taxonomy" id="1590841"/>
    <lineage>
        <taxon>Eukaryota</taxon>
        <taxon>Viridiplantae</taxon>
        <taxon>Streptophyta</taxon>
        <taxon>Embryophyta</taxon>
        <taxon>Tracheophyta</taxon>
        <taxon>Spermatophyta</taxon>
        <taxon>Magnoliopsida</taxon>
        <taxon>eudicotyledons</taxon>
        <taxon>Gunneridae</taxon>
        <taxon>Pentapetalae</taxon>
        <taxon>asterids</taxon>
        <taxon>Ericales</taxon>
        <taxon>Actinidiaceae</taxon>
        <taxon>Actinidia</taxon>
    </lineage>
</organism>
<dbReference type="Pfam" id="PF15699">
    <property type="entry name" value="NPR1_interact"/>
    <property type="match status" value="1"/>
</dbReference>
<dbReference type="EMBL" id="NKQK01000025">
    <property type="protein sequence ID" value="PSR91172.1"/>
    <property type="molecule type" value="Genomic_DNA"/>
</dbReference>
<evidence type="ECO:0000313" key="6">
    <source>
        <dbReference type="Proteomes" id="UP000241394"/>
    </source>
</evidence>
<feature type="region of interest" description="Disordered" evidence="4">
    <location>
        <begin position="72"/>
        <end position="130"/>
    </location>
</feature>
<dbReference type="FunCoup" id="A0A2R6PH28">
    <property type="interactions" value="2"/>
</dbReference>
<evidence type="ECO:0000313" key="5">
    <source>
        <dbReference type="EMBL" id="PSR91172.1"/>
    </source>
</evidence>
<dbReference type="OrthoDB" id="1098796at2759"/>
<dbReference type="PANTHER" id="PTHR35735:SF8">
    <property type="entry name" value="PROTEIN NIM1-INTERACTING 2"/>
    <property type="match status" value="1"/>
</dbReference>
<accession>A0A2R6PH28</accession>
<feature type="compositionally biased region" description="Acidic residues" evidence="4">
    <location>
        <begin position="121"/>
        <end position="130"/>
    </location>
</feature>
<evidence type="ECO:0000256" key="4">
    <source>
        <dbReference type="SAM" id="MobiDB-lite"/>
    </source>
</evidence>
<name>A0A2R6PH28_ACTCC</name>
<evidence type="ECO:0000256" key="1">
    <source>
        <dbReference type="ARBA" id="ARBA00004123"/>
    </source>
</evidence>
<evidence type="ECO:0000256" key="3">
    <source>
        <dbReference type="ARBA" id="ARBA00023242"/>
    </source>
</evidence>
<dbReference type="PANTHER" id="PTHR35735">
    <property type="entry name" value="PROTEIN NIM1-INTERACTING 2"/>
    <property type="match status" value="1"/>
</dbReference>
<dbReference type="AlphaFoldDB" id="A0A2R6PH28"/>
<sequence>MKVSDKTTPDRSIAGHMEAKKRKRSDDVEADAKKARVGEDNGKVTEPEDDEVEEFFAILRRIRVAVEYFEKGNGEGGRRELTGKRTASRWSPSFRREDFEEVDDVKGPGQLVGDAGLDLNADPDLEQNSS</sequence>
<dbReference type="InterPro" id="IPR034577">
    <property type="entry name" value="NIMIN-2"/>
</dbReference>
<dbReference type="GO" id="GO:0010112">
    <property type="term" value="P:regulation of systemic acquired resistance"/>
    <property type="evidence" value="ECO:0007669"/>
    <property type="project" value="InterPro"/>
</dbReference>